<sequence length="119" mass="12675">MKKILLVALVGICFLGQNANAKYFTDYNAGVTITRIHVHSGGGITLHISGAVKNLDGCAVTDKVHLKGNLAGHQNMLSHAMMAFTTGKKVGLHASGCEVIPFWGGGLMTPIIDNLWVFK</sequence>
<name>A0A545UBX2_9GAMM</name>
<protein>
    <submittedName>
        <fullName evidence="2">Uncharacterized protein</fullName>
    </submittedName>
</protein>
<organism evidence="2 3">
    <name type="scientific">Aliikangiella coralliicola</name>
    <dbReference type="NCBI Taxonomy" id="2592383"/>
    <lineage>
        <taxon>Bacteria</taxon>
        <taxon>Pseudomonadati</taxon>
        <taxon>Pseudomonadota</taxon>
        <taxon>Gammaproteobacteria</taxon>
        <taxon>Oceanospirillales</taxon>
        <taxon>Pleioneaceae</taxon>
        <taxon>Aliikangiella</taxon>
    </lineage>
</organism>
<proteinExistence type="predicted"/>
<gene>
    <name evidence="2" type="ORF">FLL46_13995</name>
</gene>
<dbReference type="RefSeq" id="WP_142894407.1">
    <property type="nucleotide sequence ID" value="NZ_ML660165.1"/>
</dbReference>
<feature type="chain" id="PRO_5021967652" evidence="1">
    <location>
        <begin position="22"/>
        <end position="119"/>
    </location>
</feature>
<keyword evidence="1" id="KW-0732">Signal</keyword>
<reference evidence="2 3" key="1">
    <citation type="submission" date="2019-07" db="EMBL/GenBank/DDBJ databases">
        <title>Draft genome for Aliikangiella sp. M105.</title>
        <authorList>
            <person name="Wang G."/>
        </authorList>
    </citation>
    <scope>NUCLEOTIDE SEQUENCE [LARGE SCALE GENOMIC DNA]</scope>
    <source>
        <strain evidence="2 3">M105</strain>
    </source>
</reference>
<evidence type="ECO:0000256" key="1">
    <source>
        <dbReference type="SAM" id="SignalP"/>
    </source>
</evidence>
<comment type="caution">
    <text evidence="2">The sequence shown here is derived from an EMBL/GenBank/DDBJ whole genome shotgun (WGS) entry which is preliminary data.</text>
</comment>
<feature type="signal peptide" evidence="1">
    <location>
        <begin position="1"/>
        <end position="21"/>
    </location>
</feature>
<keyword evidence="3" id="KW-1185">Reference proteome</keyword>
<dbReference type="OrthoDB" id="6292242at2"/>
<evidence type="ECO:0000313" key="3">
    <source>
        <dbReference type="Proteomes" id="UP000315439"/>
    </source>
</evidence>
<dbReference type="Proteomes" id="UP000315439">
    <property type="component" value="Unassembled WGS sequence"/>
</dbReference>
<dbReference type="AlphaFoldDB" id="A0A545UBX2"/>
<evidence type="ECO:0000313" key="2">
    <source>
        <dbReference type="EMBL" id="TQV86923.1"/>
    </source>
</evidence>
<accession>A0A545UBX2</accession>
<dbReference type="EMBL" id="VIKS01000009">
    <property type="protein sequence ID" value="TQV86923.1"/>
    <property type="molecule type" value="Genomic_DNA"/>
</dbReference>